<sequence length="99" mass="11103">MTEWNPEETLALRHAWKSVSNDAITGRDRKGPTFWGSVAELLSKNESVKEEISTDKVKSNFSRVSKSLSKFCGCVAAMERKYTSVETPEDKVDPLNAFC</sequence>
<dbReference type="OrthoDB" id="76487at2759"/>
<dbReference type="EMBL" id="LN734204">
    <property type="protein sequence ID" value="CEP20022.1"/>
    <property type="molecule type" value="Genomic_DNA"/>
</dbReference>
<evidence type="ECO:0008006" key="3">
    <source>
        <dbReference type="Google" id="ProtNLM"/>
    </source>
</evidence>
<accession>A0A0B7NRF3</accession>
<proteinExistence type="predicted"/>
<dbReference type="PANTHER" id="PTHR45023:SF4">
    <property type="entry name" value="GLYCINE-RICH PROTEIN-RELATED"/>
    <property type="match status" value="1"/>
</dbReference>
<protein>
    <recommendedName>
        <fullName evidence="3">Myb-like domain-containing protein</fullName>
    </recommendedName>
</protein>
<evidence type="ECO:0000313" key="1">
    <source>
        <dbReference type="EMBL" id="CEP20022.1"/>
    </source>
</evidence>
<dbReference type="Proteomes" id="UP000054107">
    <property type="component" value="Unassembled WGS sequence"/>
</dbReference>
<dbReference type="AlphaFoldDB" id="A0A0B7NRF3"/>
<reference evidence="1 2" key="1">
    <citation type="submission" date="2014-09" db="EMBL/GenBank/DDBJ databases">
        <authorList>
            <person name="Ellenberger Sabrina"/>
        </authorList>
    </citation>
    <scope>NUCLEOTIDE SEQUENCE [LARGE SCALE GENOMIC DNA]</scope>
    <source>
        <strain evidence="1 2">CBS 412.66</strain>
    </source>
</reference>
<dbReference type="STRING" id="35722.A0A0B7NRF3"/>
<name>A0A0B7NRF3_9FUNG</name>
<gene>
    <name evidence="1" type="primary">PARPA_14343.1 scaffold 50072</name>
</gene>
<evidence type="ECO:0000313" key="2">
    <source>
        <dbReference type="Proteomes" id="UP000054107"/>
    </source>
</evidence>
<organism evidence="1 2">
    <name type="scientific">Parasitella parasitica</name>
    <dbReference type="NCBI Taxonomy" id="35722"/>
    <lineage>
        <taxon>Eukaryota</taxon>
        <taxon>Fungi</taxon>
        <taxon>Fungi incertae sedis</taxon>
        <taxon>Mucoromycota</taxon>
        <taxon>Mucoromycotina</taxon>
        <taxon>Mucoromycetes</taxon>
        <taxon>Mucorales</taxon>
        <taxon>Mucorineae</taxon>
        <taxon>Mucoraceae</taxon>
        <taxon>Parasitella</taxon>
    </lineage>
</organism>
<dbReference type="PANTHER" id="PTHR45023">
    <property type="match status" value="1"/>
</dbReference>
<keyword evidence="2" id="KW-1185">Reference proteome</keyword>